<name>A0AB39XGU7_9BRAD</name>
<evidence type="ECO:0000256" key="1">
    <source>
        <dbReference type="SAM" id="Phobius"/>
    </source>
</evidence>
<feature type="transmembrane region" description="Helical" evidence="1">
    <location>
        <begin position="83"/>
        <end position="101"/>
    </location>
</feature>
<reference evidence="2" key="1">
    <citation type="submission" date="2024-08" db="EMBL/GenBank/DDBJ databases">
        <authorList>
            <person name="Chaddad Z."/>
            <person name="Lamrabet M."/>
            <person name="Bouhnik O."/>
            <person name="Alami S."/>
            <person name="Wipf D."/>
            <person name="Courty P.E."/>
            <person name="Missbah El Idrissi M."/>
        </authorList>
    </citation>
    <scope>NUCLEOTIDE SEQUENCE</scope>
    <source>
        <strain evidence="2">LLZ17</strain>
    </source>
</reference>
<keyword evidence="1" id="KW-0472">Membrane</keyword>
<dbReference type="AlphaFoldDB" id="A0AB39XGU7"/>
<organism evidence="2">
    <name type="scientific">Bradyrhizobium sp. LLZ17</name>
    <dbReference type="NCBI Taxonomy" id="3239388"/>
    <lineage>
        <taxon>Bacteria</taxon>
        <taxon>Pseudomonadati</taxon>
        <taxon>Pseudomonadota</taxon>
        <taxon>Alphaproteobacteria</taxon>
        <taxon>Hyphomicrobiales</taxon>
        <taxon>Nitrobacteraceae</taxon>
        <taxon>Bradyrhizobium</taxon>
    </lineage>
</organism>
<proteinExistence type="predicted"/>
<keyword evidence="1" id="KW-1133">Transmembrane helix</keyword>
<keyword evidence="1" id="KW-0812">Transmembrane</keyword>
<sequence>MMMTGEKLEIAFDDKEIAKLNAIHAHASKDKAMDMGLIGRVFGSATEKPGNIAGLTMTVLLLLLAAILVFGTDTPSISKKDELALVGGFVSLTLGFIFGRSTS</sequence>
<protein>
    <submittedName>
        <fullName evidence="2">Uncharacterized protein</fullName>
    </submittedName>
</protein>
<gene>
    <name evidence="2" type="ORF">AB8Z38_27765</name>
</gene>
<accession>A0AB39XGU7</accession>
<evidence type="ECO:0000313" key="2">
    <source>
        <dbReference type="EMBL" id="XDV56425.1"/>
    </source>
</evidence>
<dbReference type="RefSeq" id="WP_369720869.1">
    <property type="nucleotide sequence ID" value="NZ_CP165734.1"/>
</dbReference>
<dbReference type="EMBL" id="CP165734">
    <property type="protein sequence ID" value="XDV56425.1"/>
    <property type="molecule type" value="Genomic_DNA"/>
</dbReference>
<feature type="transmembrane region" description="Helical" evidence="1">
    <location>
        <begin position="52"/>
        <end position="71"/>
    </location>
</feature>